<proteinExistence type="inferred from homology"/>
<name>A0A5C1QAV7_9SPIO</name>
<dbReference type="GO" id="GO:0046872">
    <property type="term" value="F:metal ion binding"/>
    <property type="evidence" value="ECO:0007669"/>
    <property type="project" value="UniProtKB-KW"/>
</dbReference>
<reference evidence="6 7" key="1">
    <citation type="submission" date="2019-02" db="EMBL/GenBank/DDBJ databases">
        <authorList>
            <person name="Fomenkov A."/>
            <person name="Dubinina G."/>
            <person name="Grabovich M."/>
            <person name="Vincze T."/>
            <person name="Roberts R.J."/>
        </authorList>
    </citation>
    <scope>NUCLEOTIDE SEQUENCE [LARGE SCALE GENOMIC DNA]</scope>
    <source>
        <strain evidence="6 7">P</strain>
    </source>
</reference>
<keyword evidence="4" id="KW-0456">Lyase</keyword>
<feature type="domain" description="CENP-V/GFA" evidence="5">
    <location>
        <begin position="3"/>
        <end position="117"/>
    </location>
</feature>
<reference evidence="6 7" key="2">
    <citation type="submission" date="2019-09" db="EMBL/GenBank/DDBJ databases">
        <title>Complete Genome Sequence and Methylome Analysis of free living Spirochaetas.</title>
        <authorList>
            <person name="Leshcheva N."/>
            <person name="Mikheeva N."/>
        </authorList>
    </citation>
    <scope>NUCLEOTIDE SEQUENCE [LARGE SCALE GENOMIC DNA]</scope>
    <source>
        <strain evidence="6 7">P</strain>
    </source>
</reference>
<dbReference type="KEGG" id="sper:EW093_07840"/>
<dbReference type="OrthoDB" id="327703at2"/>
<evidence type="ECO:0000256" key="4">
    <source>
        <dbReference type="ARBA" id="ARBA00023239"/>
    </source>
</evidence>
<dbReference type="Proteomes" id="UP000323824">
    <property type="component" value="Chromosome"/>
</dbReference>
<sequence length="131" mass="14633">MGYNGSCLCGEVKFIVIGGISSFYLCHCEYCRKDSGSAHASNLFFNHGIIEWKKGKNKIINYNFNGTKHNKSFCSICGSALPIENKDYIVVPAGSLDCDIDKLPDGHIFMESKGNWDNKLETIKKFDKLPV</sequence>
<protein>
    <submittedName>
        <fullName evidence="6">Aldehyde-activating protein</fullName>
    </submittedName>
</protein>
<dbReference type="InterPro" id="IPR006913">
    <property type="entry name" value="CENP-V/GFA"/>
</dbReference>
<dbReference type="Pfam" id="PF04828">
    <property type="entry name" value="GFA"/>
    <property type="match status" value="1"/>
</dbReference>
<dbReference type="GO" id="GO:0016846">
    <property type="term" value="F:carbon-sulfur lyase activity"/>
    <property type="evidence" value="ECO:0007669"/>
    <property type="project" value="InterPro"/>
</dbReference>
<evidence type="ECO:0000313" key="6">
    <source>
        <dbReference type="EMBL" id="QEN04617.1"/>
    </source>
</evidence>
<evidence type="ECO:0000256" key="3">
    <source>
        <dbReference type="ARBA" id="ARBA00022833"/>
    </source>
</evidence>
<dbReference type="RefSeq" id="WP_149567860.1">
    <property type="nucleotide sequence ID" value="NZ_CP035807.1"/>
</dbReference>
<dbReference type="PROSITE" id="PS51891">
    <property type="entry name" value="CENP_V_GFA"/>
    <property type="match status" value="1"/>
</dbReference>
<dbReference type="EMBL" id="CP035807">
    <property type="protein sequence ID" value="QEN04617.1"/>
    <property type="molecule type" value="Genomic_DNA"/>
</dbReference>
<comment type="similarity">
    <text evidence="1">Belongs to the Gfa family.</text>
</comment>
<evidence type="ECO:0000259" key="5">
    <source>
        <dbReference type="PROSITE" id="PS51891"/>
    </source>
</evidence>
<evidence type="ECO:0000313" key="7">
    <source>
        <dbReference type="Proteomes" id="UP000323824"/>
    </source>
</evidence>
<dbReference type="PANTHER" id="PTHR33337">
    <property type="entry name" value="GFA DOMAIN-CONTAINING PROTEIN"/>
    <property type="match status" value="1"/>
</dbReference>
<accession>A0A5C1QAV7</accession>
<dbReference type="SUPFAM" id="SSF51316">
    <property type="entry name" value="Mss4-like"/>
    <property type="match status" value="1"/>
</dbReference>
<dbReference type="PANTHER" id="PTHR33337:SF40">
    <property type="entry name" value="CENP-V_GFA DOMAIN-CONTAINING PROTEIN-RELATED"/>
    <property type="match status" value="1"/>
</dbReference>
<dbReference type="InterPro" id="IPR011057">
    <property type="entry name" value="Mss4-like_sf"/>
</dbReference>
<organism evidence="6 7">
    <name type="scientific">Thiospirochaeta perfilievii</name>
    <dbReference type="NCBI Taxonomy" id="252967"/>
    <lineage>
        <taxon>Bacteria</taxon>
        <taxon>Pseudomonadati</taxon>
        <taxon>Spirochaetota</taxon>
        <taxon>Spirochaetia</taxon>
        <taxon>Spirochaetales</taxon>
        <taxon>Spirochaetaceae</taxon>
        <taxon>Thiospirochaeta</taxon>
    </lineage>
</organism>
<dbReference type="AlphaFoldDB" id="A0A5C1QAV7"/>
<evidence type="ECO:0000256" key="1">
    <source>
        <dbReference type="ARBA" id="ARBA00005495"/>
    </source>
</evidence>
<evidence type="ECO:0000256" key="2">
    <source>
        <dbReference type="ARBA" id="ARBA00022723"/>
    </source>
</evidence>
<dbReference type="Gene3D" id="3.90.1590.10">
    <property type="entry name" value="glutathione-dependent formaldehyde- activating enzyme (gfa)"/>
    <property type="match status" value="1"/>
</dbReference>
<keyword evidence="3" id="KW-0862">Zinc</keyword>
<keyword evidence="7" id="KW-1185">Reference proteome</keyword>
<gene>
    <name evidence="6" type="ORF">EW093_07840</name>
</gene>
<keyword evidence="2" id="KW-0479">Metal-binding</keyword>